<gene>
    <name evidence="2" type="ORF">K444DRAFT_194219</name>
</gene>
<feature type="coiled-coil region" evidence="1">
    <location>
        <begin position="133"/>
        <end position="167"/>
    </location>
</feature>
<dbReference type="InParanoid" id="A0A2J6SQ65"/>
<dbReference type="GeneID" id="36579036"/>
<dbReference type="Proteomes" id="UP000235371">
    <property type="component" value="Unassembled WGS sequence"/>
</dbReference>
<keyword evidence="3" id="KW-1185">Reference proteome</keyword>
<protein>
    <submittedName>
        <fullName evidence="2">Uncharacterized protein</fullName>
    </submittedName>
</protein>
<accession>A0A2J6SQ65</accession>
<evidence type="ECO:0000313" key="2">
    <source>
        <dbReference type="EMBL" id="PMD52925.1"/>
    </source>
</evidence>
<dbReference type="AlphaFoldDB" id="A0A2J6SQ65"/>
<keyword evidence="1" id="KW-0175">Coiled coil</keyword>
<proteinExistence type="predicted"/>
<organism evidence="2 3">
    <name type="scientific">Hyaloscypha bicolor E</name>
    <dbReference type="NCBI Taxonomy" id="1095630"/>
    <lineage>
        <taxon>Eukaryota</taxon>
        <taxon>Fungi</taxon>
        <taxon>Dikarya</taxon>
        <taxon>Ascomycota</taxon>
        <taxon>Pezizomycotina</taxon>
        <taxon>Leotiomycetes</taxon>
        <taxon>Helotiales</taxon>
        <taxon>Hyaloscyphaceae</taxon>
        <taxon>Hyaloscypha</taxon>
        <taxon>Hyaloscypha bicolor</taxon>
    </lineage>
</organism>
<reference evidence="2 3" key="1">
    <citation type="submission" date="2016-04" db="EMBL/GenBank/DDBJ databases">
        <title>A degradative enzymes factory behind the ericoid mycorrhizal symbiosis.</title>
        <authorList>
            <consortium name="DOE Joint Genome Institute"/>
            <person name="Martino E."/>
            <person name="Morin E."/>
            <person name="Grelet G."/>
            <person name="Kuo A."/>
            <person name="Kohler A."/>
            <person name="Daghino S."/>
            <person name="Barry K."/>
            <person name="Choi C."/>
            <person name="Cichocki N."/>
            <person name="Clum A."/>
            <person name="Copeland A."/>
            <person name="Hainaut M."/>
            <person name="Haridas S."/>
            <person name="Labutti K."/>
            <person name="Lindquist E."/>
            <person name="Lipzen A."/>
            <person name="Khouja H.-R."/>
            <person name="Murat C."/>
            <person name="Ohm R."/>
            <person name="Olson A."/>
            <person name="Spatafora J."/>
            <person name="Veneault-Fourrey C."/>
            <person name="Henrissat B."/>
            <person name="Grigoriev I."/>
            <person name="Martin F."/>
            <person name="Perotto S."/>
        </authorList>
    </citation>
    <scope>NUCLEOTIDE SEQUENCE [LARGE SCALE GENOMIC DNA]</scope>
    <source>
        <strain evidence="2 3">E</strain>
    </source>
</reference>
<dbReference type="EMBL" id="KZ613895">
    <property type="protein sequence ID" value="PMD52925.1"/>
    <property type="molecule type" value="Genomic_DNA"/>
</dbReference>
<dbReference type="OrthoDB" id="10343047at2759"/>
<dbReference type="RefSeq" id="XP_024729829.1">
    <property type="nucleotide sequence ID" value="XM_024870954.1"/>
</dbReference>
<name>A0A2J6SQ65_9HELO</name>
<evidence type="ECO:0000313" key="3">
    <source>
        <dbReference type="Proteomes" id="UP000235371"/>
    </source>
</evidence>
<sequence length="305" mass="35330">MVFGWNKSDDRVEALVVWKKSADTDLNELKTWKEKEFAPWKTTTDDALTKLKKWKSGEFVDWQTRIDAELKSFASTQKKSLYWQQELDKWKTTTNTRLGELDKNKMGVKDYRKERDERDKRLGDIQNLLTSAIPDMRDRMEVVESKVAKLEKKANLIDETVHKLKQTKTGDPDFGGNGSNVNSNIPGLDPRGNIYMIQQQGQQSIRTIPLDELNNSPFNSPAPICRYPIYCTPYNRVGSRRHRDEDEDEASFYNQQQMPNIRLGFSRTTPGGLFKKGKKDRYEFLLGGGHGAMRNGRTRRSEYGY</sequence>
<evidence type="ECO:0000256" key="1">
    <source>
        <dbReference type="SAM" id="Coils"/>
    </source>
</evidence>